<evidence type="ECO:0000256" key="1">
    <source>
        <dbReference type="SAM" id="MobiDB-lite"/>
    </source>
</evidence>
<evidence type="ECO:0000313" key="2">
    <source>
        <dbReference type="EMBL" id="MFD0851690.1"/>
    </source>
</evidence>
<feature type="non-terminal residue" evidence="2">
    <location>
        <position position="1"/>
    </location>
</feature>
<accession>A0ABW3CB70</accession>
<proteinExistence type="predicted"/>
<evidence type="ECO:0000313" key="3">
    <source>
        <dbReference type="Proteomes" id="UP001597083"/>
    </source>
</evidence>
<dbReference type="EMBL" id="JBHTIR010000696">
    <property type="protein sequence ID" value="MFD0851690.1"/>
    <property type="molecule type" value="Genomic_DNA"/>
</dbReference>
<protein>
    <submittedName>
        <fullName evidence="2">Uncharacterized protein</fullName>
    </submittedName>
</protein>
<feature type="non-terminal residue" evidence="2">
    <location>
        <position position="178"/>
    </location>
</feature>
<dbReference type="Proteomes" id="UP001597083">
    <property type="component" value="Unassembled WGS sequence"/>
</dbReference>
<name>A0ABW3CB70_9ACTN</name>
<reference evidence="3" key="1">
    <citation type="journal article" date="2019" name="Int. J. Syst. Evol. Microbiol.">
        <title>The Global Catalogue of Microorganisms (GCM) 10K type strain sequencing project: providing services to taxonomists for standard genome sequencing and annotation.</title>
        <authorList>
            <consortium name="The Broad Institute Genomics Platform"/>
            <consortium name="The Broad Institute Genome Sequencing Center for Infectious Disease"/>
            <person name="Wu L."/>
            <person name="Ma J."/>
        </authorList>
    </citation>
    <scope>NUCLEOTIDE SEQUENCE [LARGE SCALE GENOMIC DNA]</scope>
    <source>
        <strain evidence="3">JCM 31696</strain>
    </source>
</reference>
<gene>
    <name evidence="2" type="ORF">ACFQ07_05640</name>
</gene>
<comment type="caution">
    <text evidence="2">The sequence shown here is derived from an EMBL/GenBank/DDBJ whole genome shotgun (WGS) entry which is preliminary data.</text>
</comment>
<sequence>FPAGTPMYIDHPTVSEQQERPERSLKDLAARLTTDARFENGALVAEAEIYSPWRPVINEMAKTVGVSIRAAGTLEYGEAEGREGPIVTGLTEGISVDFVTSAARGGKVLELIESAREGMQVQLGEARSTIGTWLESRLHLAFTEMADHMYGDGRLSREERIALSSAVGDALAAFTTRV</sequence>
<feature type="region of interest" description="Disordered" evidence="1">
    <location>
        <begin position="1"/>
        <end position="23"/>
    </location>
</feature>
<organism evidence="2 3">
    <name type="scientific">Actinomadura adrarensis</name>
    <dbReference type="NCBI Taxonomy" id="1819600"/>
    <lineage>
        <taxon>Bacteria</taxon>
        <taxon>Bacillati</taxon>
        <taxon>Actinomycetota</taxon>
        <taxon>Actinomycetes</taxon>
        <taxon>Streptosporangiales</taxon>
        <taxon>Thermomonosporaceae</taxon>
        <taxon>Actinomadura</taxon>
    </lineage>
</organism>
<keyword evidence="3" id="KW-1185">Reference proteome</keyword>